<evidence type="ECO:0000313" key="4">
    <source>
        <dbReference type="Proteomes" id="UP000070394"/>
    </source>
</evidence>
<evidence type="ECO:0000313" key="3">
    <source>
        <dbReference type="EMBL" id="KXB56361.1"/>
    </source>
</evidence>
<accession>A0A133ZLT6</accession>
<dbReference type="Pfam" id="PF08906">
    <property type="entry name" value="T6SS_Tdi1_C"/>
    <property type="match status" value="1"/>
</dbReference>
<name>A0A133ZLT6_9FIRM</name>
<dbReference type="InterPro" id="IPR037883">
    <property type="entry name" value="Knr4/Smi1-like_sf"/>
</dbReference>
<sequence>MGIFDSFKKNKKSGWEKFVEKYKPGKELVKPSEHIIGACRSAGVDERILWFMENYGFGNYGDGIIKLIDPEDYMDSFYKWLGKEDYSRIPFMMTGFGDLFYFRNLGDGEYDISFLDIHYRNISVAAYTVEEFVEYLIDSEVEEKILRRNLFDEAKDKFGVLPLNEIYFFAPALVTGGGEEIKYVNKGDAAVHQCILFDWGN</sequence>
<feature type="domain" description="T6SS immunity protein Tdi1 C-terminal" evidence="2">
    <location>
        <begin position="128"/>
        <end position="198"/>
    </location>
</feature>
<dbReference type="OrthoDB" id="2216648at2"/>
<organism evidence="3 4">
    <name type="scientific">Lachnoanaerobaculum saburreum</name>
    <dbReference type="NCBI Taxonomy" id="467210"/>
    <lineage>
        <taxon>Bacteria</taxon>
        <taxon>Bacillati</taxon>
        <taxon>Bacillota</taxon>
        <taxon>Clostridia</taxon>
        <taxon>Lachnospirales</taxon>
        <taxon>Lachnospiraceae</taxon>
        <taxon>Lachnoanaerobaculum</taxon>
    </lineage>
</organism>
<dbReference type="Proteomes" id="UP000070394">
    <property type="component" value="Unassembled WGS sequence"/>
</dbReference>
<dbReference type="Pfam" id="PF08887">
    <property type="entry name" value="GAD-like"/>
    <property type="match status" value="1"/>
</dbReference>
<dbReference type="AlphaFoldDB" id="A0A133ZLT6"/>
<feature type="domain" description="GAD-related" evidence="1">
    <location>
        <begin position="18"/>
        <end position="103"/>
    </location>
</feature>
<proteinExistence type="predicted"/>
<protein>
    <submittedName>
        <fullName evidence="3">GAD-like protein</fullName>
    </submittedName>
</protein>
<reference evidence="4" key="1">
    <citation type="submission" date="2016-01" db="EMBL/GenBank/DDBJ databases">
        <authorList>
            <person name="Mitreva M."/>
            <person name="Pepin K.H."/>
            <person name="Mihindukulasuriya K.A."/>
            <person name="Fulton R."/>
            <person name="Fronick C."/>
            <person name="O'Laughlin M."/>
            <person name="Miner T."/>
            <person name="Herter B."/>
            <person name="Rosa B.A."/>
            <person name="Cordes M."/>
            <person name="Tomlinson C."/>
            <person name="Wollam A."/>
            <person name="Palsikar V.B."/>
            <person name="Mardis E.R."/>
            <person name="Wilson R.K."/>
        </authorList>
    </citation>
    <scope>NUCLEOTIDE SEQUENCE [LARGE SCALE GENOMIC DNA]</scope>
    <source>
        <strain evidence="4">DNF00896</strain>
    </source>
</reference>
<dbReference type="SUPFAM" id="SSF160631">
    <property type="entry name" value="SMI1/KNR4-like"/>
    <property type="match status" value="1"/>
</dbReference>
<evidence type="ECO:0000259" key="1">
    <source>
        <dbReference type="Pfam" id="PF08887"/>
    </source>
</evidence>
<dbReference type="EMBL" id="LSDA01000102">
    <property type="protein sequence ID" value="KXB56361.1"/>
    <property type="molecule type" value="Genomic_DNA"/>
</dbReference>
<dbReference type="InterPro" id="IPR014983">
    <property type="entry name" value="GAD-rel"/>
</dbReference>
<dbReference type="RefSeq" id="WP_060931552.1">
    <property type="nucleotide sequence ID" value="NZ_KQ959836.1"/>
</dbReference>
<dbReference type="InterPro" id="IPR015002">
    <property type="entry name" value="T6SS_Tdi1_C"/>
</dbReference>
<evidence type="ECO:0000259" key="2">
    <source>
        <dbReference type="Pfam" id="PF08906"/>
    </source>
</evidence>
<dbReference type="STRING" id="467210.HMPREF1866_01869"/>
<comment type="caution">
    <text evidence="3">The sequence shown here is derived from an EMBL/GenBank/DDBJ whole genome shotgun (WGS) entry which is preliminary data.</text>
</comment>
<keyword evidence="4" id="KW-1185">Reference proteome</keyword>
<gene>
    <name evidence="3" type="ORF">HMPREF1866_01869</name>
</gene>
<dbReference type="PATRIC" id="fig|467210.3.peg.1850"/>